<organism evidence="4">
    <name type="scientific">Thelazia callipaeda</name>
    <name type="common">Oriental eyeworm</name>
    <name type="synonym">Parasitic nematode</name>
    <dbReference type="NCBI Taxonomy" id="103827"/>
    <lineage>
        <taxon>Eukaryota</taxon>
        <taxon>Metazoa</taxon>
        <taxon>Ecdysozoa</taxon>
        <taxon>Nematoda</taxon>
        <taxon>Chromadorea</taxon>
        <taxon>Rhabditida</taxon>
        <taxon>Spirurina</taxon>
        <taxon>Spiruromorpha</taxon>
        <taxon>Thelazioidea</taxon>
        <taxon>Thelaziidae</taxon>
        <taxon>Thelazia</taxon>
    </lineage>
</organism>
<evidence type="ECO:0000313" key="3">
    <source>
        <dbReference type="Proteomes" id="UP000276776"/>
    </source>
</evidence>
<evidence type="ECO:0000313" key="4">
    <source>
        <dbReference type="WBParaSite" id="TCLT_0000682301-mRNA-1"/>
    </source>
</evidence>
<evidence type="ECO:0000256" key="1">
    <source>
        <dbReference type="SAM" id="Phobius"/>
    </source>
</evidence>
<dbReference type="WBParaSite" id="TCLT_0000682301-mRNA-1">
    <property type="protein sequence ID" value="TCLT_0000682301-mRNA-1"/>
    <property type="gene ID" value="TCLT_0000682301"/>
</dbReference>
<name>A0A0N5D1T4_THECL</name>
<evidence type="ECO:0000313" key="2">
    <source>
        <dbReference type="EMBL" id="VDN04207.1"/>
    </source>
</evidence>
<gene>
    <name evidence="2" type="ORF">TCLT_LOCUS6812</name>
</gene>
<proteinExistence type="predicted"/>
<keyword evidence="3" id="KW-1185">Reference proteome</keyword>
<dbReference type="EMBL" id="UYYF01004447">
    <property type="protein sequence ID" value="VDN04207.1"/>
    <property type="molecule type" value="Genomic_DNA"/>
</dbReference>
<keyword evidence="1" id="KW-0472">Membrane</keyword>
<accession>A0A0N5D1T4</accession>
<dbReference type="Proteomes" id="UP000276776">
    <property type="component" value="Unassembled WGS sequence"/>
</dbReference>
<reference evidence="4" key="1">
    <citation type="submission" date="2017-02" db="UniProtKB">
        <authorList>
            <consortium name="WormBaseParasite"/>
        </authorList>
    </citation>
    <scope>IDENTIFICATION</scope>
</reference>
<keyword evidence="1" id="KW-1133">Transmembrane helix</keyword>
<keyword evidence="1" id="KW-0812">Transmembrane</keyword>
<protein>
    <submittedName>
        <fullName evidence="2 4">Uncharacterized protein</fullName>
    </submittedName>
</protein>
<feature type="transmembrane region" description="Helical" evidence="1">
    <location>
        <begin position="13"/>
        <end position="32"/>
    </location>
</feature>
<reference evidence="2 3" key="2">
    <citation type="submission" date="2018-11" db="EMBL/GenBank/DDBJ databases">
        <authorList>
            <consortium name="Pathogen Informatics"/>
        </authorList>
    </citation>
    <scope>NUCLEOTIDE SEQUENCE [LARGE SCALE GENOMIC DNA]</scope>
</reference>
<dbReference type="AlphaFoldDB" id="A0A0N5D1T4"/>
<sequence>MKGTDNDRETDKIFIFGLLMLLAWMLVVLICTSPKFALIVYE</sequence>